<sequence length="136" mass="15415">MAPTKGRPPKEPRALQGRRSISYSPRLAFCLHAWSNHQCHADQRAPSCSTASCRGYLVEDSRAVVVVRGRVTCKAISSRSDPMQKHRNALHRRISSSQQRSVHGRQVLHRTYLPTCLPSQDKYPQPRAGSWRFTLP</sequence>
<name>A0A8H4VEH2_9HYPO</name>
<protein>
    <submittedName>
        <fullName evidence="1">Uncharacterized protein</fullName>
    </submittedName>
</protein>
<dbReference type="Proteomes" id="UP000562929">
    <property type="component" value="Unassembled WGS sequence"/>
</dbReference>
<dbReference type="EMBL" id="JAACLJ010000003">
    <property type="protein sequence ID" value="KAF4589517.1"/>
    <property type="molecule type" value="Genomic_DNA"/>
</dbReference>
<organism evidence="1 2">
    <name type="scientific">Ophiocordyceps camponoti-floridani</name>
    <dbReference type="NCBI Taxonomy" id="2030778"/>
    <lineage>
        <taxon>Eukaryota</taxon>
        <taxon>Fungi</taxon>
        <taxon>Dikarya</taxon>
        <taxon>Ascomycota</taxon>
        <taxon>Pezizomycotina</taxon>
        <taxon>Sordariomycetes</taxon>
        <taxon>Hypocreomycetidae</taxon>
        <taxon>Hypocreales</taxon>
        <taxon>Ophiocordycipitaceae</taxon>
        <taxon>Ophiocordyceps</taxon>
    </lineage>
</organism>
<gene>
    <name evidence="1" type="ORF">GQ602_003406</name>
</gene>
<accession>A0A8H4VEH2</accession>
<dbReference type="AlphaFoldDB" id="A0A8H4VEH2"/>
<evidence type="ECO:0000313" key="2">
    <source>
        <dbReference type="Proteomes" id="UP000562929"/>
    </source>
</evidence>
<reference evidence="1 2" key="1">
    <citation type="journal article" date="2020" name="G3 (Bethesda)">
        <title>Genetic Underpinnings of Host Manipulation by Ophiocordyceps as Revealed by Comparative Transcriptomics.</title>
        <authorList>
            <person name="Will I."/>
            <person name="Das B."/>
            <person name="Trinh T."/>
            <person name="Brachmann A."/>
            <person name="Ohm R.A."/>
            <person name="de Bekker C."/>
        </authorList>
    </citation>
    <scope>NUCLEOTIDE SEQUENCE [LARGE SCALE GENOMIC DNA]</scope>
    <source>
        <strain evidence="1 2">EC05</strain>
    </source>
</reference>
<evidence type="ECO:0000313" key="1">
    <source>
        <dbReference type="EMBL" id="KAF4589517.1"/>
    </source>
</evidence>
<proteinExistence type="predicted"/>
<keyword evidence="2" id="KW-1185">Reference proteome</keyword>
<comment type="caution">
    <text evidence="1">The sequence shown here is derived from an EMBL/GenBank/DDBJ whole genome shotgun (WGS) entry which is preliminary data.</text>
</comment>